<dbReference type="InterPro" id="IPR004710">
    <property type="entry name" value="Bilac:Na_transpt"/>
</dbReference>
<dbReference type="PANTHER" id="PTHR10361">
    <property type="entry name" value="SODIUM-BILE ACID COTRANSPORTER"/>
    <property type="match status" value="1"/>
</dbReference>
<evidence type="ECO:0000256" key="3">
    <source>
        <dbReference type="ARBA" id="ARBA00022692"/>
    </source>
</evidence>
<evidence type="ECO:0000256" key="5">
    <source>
        <dbReference type="ARBA" id="ARBA00022989"/>
    </source>
</evidence>
<keyword evidence="4" id="KW-0813">Transport</keyword>
<keyword evidence="6" id="KW-0472">Membrane</keyword>
<comment type="similarity">
    <text evidence="2">Belongs to the bile acid:sodium symporter (BASS) (TC 2.A.28) family.</text>
</comment>
<organism evidence="7">
    <name type="scientific">Cyprideis torosa</name>
    <dbReference type="NCBI Taxonomy" id="163714"/>
    <lineage>
        <taxon>Eukaryota</taxon>
        <taxon>Metazoa</taxon>
        <taxon>Ecdysozoa</taxon>
        <taxon>Arthropoda</taxon>
        <taxon>Crustacea</taxon>
        <taxon>Oligostraca</taxon>
        <taxon>Ostracoda</taxon>
        <taxon>Podocopa</taxon>
        <taxon>Podocopida</taxon>
        <taxon>Cytherocopina</taxon>
        <taxon>Cytheroidea</taxon>
        <taxon>Cytherideidae</taxon>
        <taxon>Cyprideis</taxon>
    </lineage>
</organism>
<keyword evidence="5" id="KW-1133">Transmembrane helix</keyword>
<keyword evidence="4" id="KW-0769">Symport</keyword>
<reference evidence="7" key="1">
    <citation type="submission" date="2020-11" db="EMBL/GenBank/DDBJ databases">
        <authorList>
            <person name="Tran Van P."/>
        </authorList>
    </citation>
    <scope>NUCLEOTIDE SEQUENCE</scope>
</reference>
<protein>
    <submittedName>
        <fullName evidence="7">Uncharacterized protein</fullName>
    </submittedName>
</protein>
<dbReference type="OrthoDB" id="203097at2759"/>
<evidence type="ECO:0000256" key="1">
    <source>
        <dbReference type="ARBA" id="ARBA00004141"/>
    </source>
</evidence>
<dbReference type="InterPro" id="IPR002657">
    <property type="entry name" value="BilAc:Na_symport/Acr3"/>
</dbReference>
<evidence type="ECO:0000256" key="6">
    <source>
        <dbReference type="ARBA" id="ARBA00023136"/>
    </source>
</evidence>
<dbReference type="Gene3D" id="1.20.1530.20">
    <property type="match status" value="1"/>
</dbReference>
<evidence type="ECO:0000256" key="2">
    <source>
        <dbReference type="ARBA" id="ARBA00006528"/>
    </source>
</evidence>
<dbReference type="GO" id="GO:0016020">
    <property type="term" value="C:membrane"/>
    <property type="evidence" value="ECO:0007669"/>
    <property type="project" value="UniProtKB-SubCell"/>
</dbReference>
<evidence type="ECO:0000313" key="7">
    <source>
        <dbReference type="EMBL" id="CAD7228528.1"/>
    </source>
</evidence>
<keyword evidence="3" id="KW-0812">Transmembrane</keyword>
<accession>A0A7R8WBE1</accession>
<dbReference type="InterPro" id="IPR038770">
    <property type="entry name" value="Na+/solute_symporter_sf"/>
</dbReference>
<comment type="subcellular location">
    <subcellularLocation>
        <location evidence="1">Membrane</location>
        <topology evidence="1">Multi-pass membrane protein</topology>
    </subcellularLocation>
</comment>
<dbReference type="GO" id="GO:0015293">
    <property type="term" value="F:symporter activity"/>
    <property type="evidence" value="ECO:0007669"/>
    <property type="project" value="UniProtKB-KW"/>
</dbReference>
<dbReference type="EMBL" id="OB661575">
    <property type="protein sequence ID" value="CAD7228528.1"/>
    <property type="molecule type" value="Genomic_DNA"/>
</dbReference>
<evidence type="ECO:0000256" key="4">
    <source>
        <dbReference type="ARBA" id="ARBA00022847"/>
    </source>
</evidence>
<sequence length="530" mass="57776">MRQLILVVFLFFAQAFSVNNAQTAISFHVQATPADFPITRTYETTPVSFFIRANADGVLGDDLDVVISRDLDVVISREVPWKVDVTRTVSNSSNIDELSEVIRIPFNTSDLVAGRTVEIEVVGNILGYSRLFLDVVYKPNNSNQVASERVLEYQLTFIRSSETLDKIFTYFLTVLIVFNNINMGCQLDIQIVWKVLKKPIGPAVGLVSQFLFMPLFSFGVTYLLMSDPLYRLGLFALGCAPGGTASNFWTLIFKGDLNMSITMTFLSSVFAMGMMPLWLGNLAPILMRNTRLGNLVPEVPTVKLVTSLVYLLTPLFIGMLIRKWKPNWASYSAKIIRPFTILVLIFLFTFGAYSQFYVFLLINLRMIIAGALVGWAGFTFGAVISGVIFKLPRPQVIAISIETAFQNASIAIVVLKVSLAYPDSDLAAVPEVAQLMLTGLPMWLLLGVRVGRKYLSKKEGKGEANCDLKAGEEVSEGSRAGSAGGKGSVQSVKVKATAGVVDGGMKPLKETTGSSGGSDEIADATVPGGS</sequence>
<name>A0A7R8WBE1_9CRUS</name>
<dbReference type="PANTHER" id="PTHR10361:SF28">
    <property type="entry name" value="P3 PROTEIN-RELATED"/>
    <property type="match status" value="1"/>
</dbReference>
<proteinExistence type="inferred from homology"/>
<gene>
    <name evidence="7" type="ORF">CTOB1V02_LOCUS6409</name>
</gene>
<dbReference type="AlphaFoldDB" id="A0A7R8WBE1"/>
<dbReference type="Pfam" id="PF01758">
    <property type="entry name" value="SBF"/>
    <property type="match status" value="1"/>
</dbReference>